<dbReference type="Proteomes" id="UP000070252">
    <property type="component" value="Unassembled WGS sequence"/>
</dbReference>
<dbReference type="Proteomes" id="UP000182783">
    <property type="component" value="Unassembled WGS sequence"/>
</dbReference>
<sequence>MVANKLTANYASIANSNFSGGAIVGSSINVGDGRFVVNSAGSVFAADGTFQGTINARGGTFEGNIYASGEIIGGIITGARFRTGSSGVYPRVEIDPTSVAFGVYSDASSGILIPAYDGGVSKIRFLANGNESTIYNSPGVGLAISAYGNLNLSGSNIDLQPNGKVRFRSWLDIQSAFSGATLQSELDTINSAITALWNALNHKSDIGHKHTVDIGTHNHGNAANQNWGGTFTTSS</sequence>
<protein>
    <submittedName>
        <fullName evidence="2">Uncharacterized protein</fullName>
    </submittedName>
</protein>
<reference evidence="2 4" key="2">
    <citation type="submission" date="2016-10" db="EMBL/GenBank/DDBJ databases">
        <authorList>
            <person name="de Groot N.N."/>
        </authorList>
    </citation>
    <scope>NUCLEOTIDE SEQUENCE [LARGE SCALE GENOMIC DNA]</scope>
    <source>
        <strain evidence="2 4">CGMCC 1.10239</strain>
    </source>
</reference>
<dbReference type="EMBL" id="LIPY01000116">
    <property type="protein sequence ID" value="KWX73878.1"/>
    <property type="molecule type" value="Genomic_DNA"/>
</dbReference>
<evidence type="ECO:0000313" key="3">
    <source>
        <dbReference type="Proteomes" id="UP000070252"/>
    </source>
</evidence>
<gene>
    <name evidence="1" type="ORF">AML91_16620</name>
    <name evidence="2" type="ORF">SAMN05216191_101524</name>
</gene>
<evidence type="ECO:0000313" key="2">
    <source>
        <dbReference type="EMBL" id="SDL03012.1"/>
    </source>
</evidence>
<dbReference type="RefSeq" id="WP_062524007.1">
    <property type="nucleotide sequence ID" value="NZ_CP048429.1"/>
</dbReference>
<evidence type="ECO:0000313" key="4">
    <source>
        <dbReference type="Proteomes" id="UP000182783"/>
    </source>
</evidence>
<dbReference type="OrthoDB" id="2548468at2"/>
<keyword evidence="3" id="KW-1185">Reference proteome</keyword>
<proteinExistence type="predicted"/>
<dbReference type="AlphaFoldDB" id="A0A1G9GQY1"/>
<organism evidence="2 4">
    <name type="scientific">Paenibacillus jilunlii</name>
    <dbReference type="NCBI Taxonomy" id="682956"/>
    <lineage>
        <taxon>Bacteria</taxon>
        <taxon>Bacillati</taxon>
        <taxon>Bacillota</taxon>
        <taxon>Bacilli</taxon>
        <taxon>Bacillales</taxon>
        <taxon>Paenibacillaceae</taxon>
        <taxon>Paenibacillus</taxon>
    </lineage>
</organism>
<dbReference type="EMBL" id="FNGM01000001">
    <property type="protein sequence ID" value="SDL03012.1"/>
    <property type="molecule type" value="Genomic_DNA"/>
</dbReference>
<accession>A0A1G9GQY1</accession>
<name>A0A1G9GQY1_9BACL</name>
<reference evidence="1 3" key="1">
    <citation type="submission" date="2015-08" db="EMBL/GenBank/DDBJ databases">
        <title>Genome of Paenibacillus jilunlii.</title>
        <authorList>
            <person name="Sant'Anna F.H."/>
            <person name="Ambrosini A."/>
            <person name="Souza R."/>
            <person name="Bach E."/>
            <person name="Fernandes G."/>
            <person name="Balsanelli E."/>
            <person name="Baura V.A."/>
            <person name="Pedrosa F.O."/>
            <person name="Souza E.M."/>
            <person name="Passaglia L."/>
        </authorList>
    </citation>
    <scope>NUCLEOTIDE SEQUENCE [LARGE SCALE GENOMIC DNA]</scope>
    <source>
        <strain evidence="1 3">DSM 23019</strain>
    </source>
</reference>
<evidence type="ECO:0000313" key="1">
    <source>
        <dbReference type="EMBL" id="KWX73878.1"/>
    </source>
</evidence>